<dbReference type="Pfam" id="PF24708">
    <property type="entry name" value="Lip_C"/>
    <property type="match status" value="1"/>
</dbReference>
<dbReference type="InterPro" id="IPR056304">
    <property type="entry name" value="Lip-like_C"/>
</dbReference>
<proteinExistence type="predicted"/>
<protein>
    <recommendedName>
        <fullName evidence="6">Lipase-like C-terminal domain-containing protein</fullName>
    </recommendedName>
</protein>
<evidence type="ECO:0000256" key="5">
    <source>
        <dbReference type="ARBA" id="ARBA00023098"/>
    </source>
</evidence>
<sequence length="480" mass="51837">MEHTGDLRTTRTPSCLCTASPVGVETSCSGSSTGGGGLQGDFQEELQALGYTVYTAVVGPFSSYWDRSCELYAQIKGGQVDYGAKHSAKYGHRQYGRNFTGLYPEWGATTSDGSVNKVHLIGHSMGGQTMRMLAQMLENGTTGAPIEEDSSTHTLFEGGHSWVHSITTVSTPNQGTLLANVISTFGNTAIDLLASVFAVIGIAGDESTLLYDAKMDQWGITAKTDGETLSAYLTRVFSSNIFSPGFKDVCLWSLSTSGAAEENAWVTTLSDVYYYSYATMATYSTYDWLLRKISLPNILTMLLPLDIFSVFLGGQYGPNNGFSTDWQPNDGLVNSISMVHDATGKTLAYTGSSQIGKWNTMTQLSNLDHVAVMGVTLLTQVLELYEVHAKLLLSLPVSSSRKQLRETDPAAGQITLAIASLNAASSSVKKPEQLKSLCASPGNRFADAYCTNLLAGSPRQPAIYVAKPMYELVFYRPLQR</sequence>
<dbReference type="GO" id="GO:0016787">
    <property type="term" value="F:hydrolase activity"/>
    <property type="evidence" value="ECO:0007669"/>
    <property type="project" value="UniProtKB-KW"/>
</dbReference>
<evidence type="ECO:0000313" key="7">
    <source>
        <dbReference type="EMBL" id="KAG7376280.1"/>
    </source>
</evidence>
<evidence type="ECO:0000256" key="1">
    <source>
        <dbReference type="ARBA" id="ARBA00004613"/>
    </source>
</evidence>
<evidence type="ECO:0000256" key="4">
    <source>
        <dbReference type="ARBA" id="ARBA00022801"/>
    </source>
</evidence>
<name>A0A8T1V7K6_9STRA</name>
<keyword evidence="2" id="KW-0964">Secreted</keyword>
<organism evidence="7 8">
    <name type="scientific">Phytophthora pseudosyringae</name>
    <dbReference type="NCBI Taxonomy" id="221518"/>
    <lineage>
        <taxon>Eukaryota</taxon>
        <taxon>Sar</taxon>
        <taxon>Stramenopiles</taxon>
        <taxon>Oomycota</taxon>
        <taxon>Peronosporomycetes</taxon>
        <taxon>Peronosporales</taxon>
        <taxon>Peronosporaceae</taxon>
        <taxon>Phytophthora</taxon>
    </lineage>
</organism>
<feature type="domain" description="Lipase-like C-terminal" evidence="6">
    <location>
        <begin position="36"/>
        <end position="378"/>
    </location>
</feature>
<evidence type="ECO:0000313" key="8">
    <source>
        <dbReference type="Proteomes" id="UP000694044"/>
    </source>
</evidence>
<dbReference type="PANTHER" id="PTHR34043:SF3">
    <property type="entry name" value="ALPHA_BETA-HYDROLASES SUPERFAMILY PROTEIN"/>
    <property type="match status" value="1"/>
</dbReference>
<dbReference type="EMBL" id="JAGDFM010000743">
    <property type="protein sequence ID" value="KAG7376280.1"/>
    <property type="molecule type" value="Genomic_DNA"/>
</dbReference>
<keyword evidence="8" id="KW-1185">Reference proteome</keyword>
<keyword evidence="4" id="KW-0378">Hydrolase</keyword>
<evidence type="ECO:0000256" key="3">
    <source>
        <dbReference type="ARBA" id="ARBA00022729"/>
    </source>
</evidence>
<comment type="caution">
    <text evidence="7">The sequence shown here is derived from an EMBL/GenBank/DDBJ whole genome shotgun (WGS) entry which is preliminary data.</text>
</comment>
<keyword evidence="3" id="KW-0732">Signal</keyword>
<dbReference type="GO" id="GO:0005576">
    <property type="term" value="C:extracellular region"/>
    <property type="evidence" value="ECO:0007669"/>
    <property type="project" value="UniProtKB-SubCell"/>
</dbReference>
<keyword evidence="5" id="KW-0443">Lipid metabolism</keyword>
<dbReference type="AlphaFoldDB" id="A0A8T1V7K6"/>
<evidence type="ECO:0000259" key="6">
    <source>
        <dbReference type="Pfam" id="PF24708"/>
    </source>
</evidence>
<evidence type="ECO:0000256" key="2">
    <source>
        <dbReference type="ARBA" id="ARBA00022525"/>
    </source>
</evidence>
<gene>
    <name evidence="7" type="ORF">PHYPSEUDO_013844</name>
</gene>
<reference evidence="7" key="1">
    <citation type="submission" date="2021-02" db="EMBL/GenBank/DDBJ databases">
        <authorList>
            <person name="Palmer J.M."/>
        </authorList>
    </citation>
    <scope>NUCLEOTIDE SEQUENCE</scope>
    <source>
        <strain evidence="7">SCRP734</strain>
    </source>
</reference>
<comment type="subcellular location">
    <subcellularLocation>
        <location evidence="1">Secreted</location>
    </subcellularLocation>
</comment>
<dbReference type="OrthoDB" id="206848at2759"/>
<dbReference type="PANTHER" id="PTHR34043">
    <property type="entry name" value="ALPHA/BETA-HYDROLASES SUPERFAMILY PROTEIN"/>
    <property type="match status" value="1"/>
</dbReference>
<dbReference type="GO" id="GO:0006629">
    <property type="term" value="P:lipid metabolic process"/>
    <property type="evidence" value="ECO:0007669"/>
    <property type="project" value="UniProtKB-KW"/>
</dbReference>
<accession>A0A8T1V7K6</accession>
<dbReference type="Proteomes" id="UP000694044">
    <property type="component" value="Unassembled WGS sequence"/>
</dbReference>